<name>Q1Q6M9_KUEST</name>
<evidence type="ECO:0000313" key="4">
    <source>
        <dbReference type="EMBL" id="SOH05922.1"/>
    </source>
</evidence>
<dbReference type="AlphaFoldDB" id="Q1Q6M9"/>
<protein>
    <submittedName>
        <fullName evidence="3">Exported protein</fullName>
    </submittedName>
</protein>
<evidence type="ECO:0000313" key="6">
    <source>
        <dbReference type="Proteomes" id="UP000501926"/>
    </source>
</evidence>
<reference evidence="2" key="2">
    <citation type="submission" date="2006-01" db="EMBL/GenBank/DDBJ databases">
        <authorList>
            <person name="Genoscope"/>
        </authorList>
    </citation>
    <scope>NUCLEOTIDE SEQUENCE</scope>
</reference>
<organism evidence="2">
    <name type="scientific">Kuenenia stuttgartiensis</name>
    <dbReference type="NCBI Taxonomy" id="174633"/>
    <lineage>
        <taxon>Bacteria</taxon>
        <taxon>Pseudomonadati</taxon>
        <taxon>Planctomycetota</taxon>
        <taxon>Candidatus Brocadiia</taxon>
        <taxon>Candidatus Brocadiales</taxon>
        <taxon>Candidatus Brocadiaceae</taxon>
        <taxon>Candidatus Kuenenia</taxon>
    </lineage>
</organism>
<dbReference type="RefSeq" id="WP_099326448.1">
    <property type="nucleotide sequence ID" value="NZ_CP049055.1"/>
</dbReference>
<gene>
    <name evidence="3" type="ORF">KsCSTR_35830</name>
    <name evidence="4" type="ORF">KSMBR1_3448</name>
    <name evidence="2" type="ORF">kuste2485</name>
</gene>
<feature type="chain" id="PRO_5015097159" evidence="1">
    <location>
        <begin position="20"/>
        <end position="156"/>
    </location>
</feature>
<dbReference type="Proteomes" id="UP000221734">
    <property type="component" value="Chromosome Kuenenia_stuttgartiensis_MBR1"/>
</dbReference>
<feature type="signal peptide" evidence="1">
    <location>
        <begin position="1"/>
        <end position="19"/>
    </location>
</feature>
<dbReference type="EMBL" id="CT573071">
    <property type="protein sequence ID" value="CAJ73232.1"/>
    <property type="molecule type" value="Genomic_DNA"/>
</dbReference>
<accession>Q1Q6M9</accession>
<proteinExistence type="predicted"/>
<evidence type="ECO:0000256" key="1">
    <source>
        <dbReference type="SAM" id="SignalP"/>
    </source>
</evidence>
<dbReference type="PROSITE" id="PS51257">
    <property type="entry name" value="PROKAR_LIPOPROTEIN"/>
    <property type="match status" value="1"/>
</dbReference>
<reference evidence="2" key="1">
    <citation type="journal article" date="2006" name="Nature">
        <title>Deciphering the evolution and metabolism of an anammox bacterium from a community genome.</title>
        <authorList>
            <person name="Strous M."/>
            <person name="Pelletier E."/>
            <person name="Mangenot S."/>
            <person name="Rattei T."/>
            <person name="Lehner A."/>
            <person name="Taylor M.W."/>
            <person name="Horn M."/>
            <person name="Daims H."/>
            <person name="Bartol-Mavel D."/>
            <person name="Wincker P."/>
            <person name="Barbe V."/>
            <person name="Fonknechten N."/>
            <person name="Vallenet D."/>
            <person name="Segurens B."/>
            <person name="Schenowitz-Truong C."/>
            <person name="Medigue C."/>
            <person name="Collingro A."/>
            <person name="Snel B."/>
            <person name="Dutilh B.E."/>
            <person name="OpDenCamp H.J.M."/>
            <person name="vanDerDrift C."/>
            <person name="Cirpus I."/>
            <person name="vanDePas-Schoonen K.T."/>
            <person name="Harhangi H.R."/>
            <person name="vanNiftrik L."/>
            <person name="Schmid M."/>
            <person name="Keltjens J."/>
            <person name="vanDeVossenberg J."/>
            <person name="Kartal B."/>
            <person name="Meier H."/>
            <person name="Frishman D."/>
            <person name="Huynen M.A."/>
            <person name="Mewes H."/>
            <person name="Weissenbach J."/>
            <person name="Jetten M.S.M."/>
            <person name="Wagner M."/>
            <person name="LePaslier D."/>
        </authorList>
    </citation>
    <scope>NUCLEOTIDE SEQUENCE</scope>
</reference>
<dbReference type="KEGG" id="kst:KSMBR1_3448"/>
<dbReference type="OrthoDB" id="278638at2"/>
<keyword evidence="1" id="KW-0732">Signal</keyword>
<dbReference type="EMBL" id="CP049055">
    <property type="protein sequence ID" value="QII12962.1"/>
    <property type="molecule type" value="Genomic_DNA"/>
</dbReference>
<evidence type="ECO:0000313" key="5">
    <source>
        <dbReference type="Proteomes" id="UP000221734"/>
    </source>
</evidence>
<evidence type="ECO:0000313" key="2">
    <source>
        <dbReference type="EMBL" id="CAJ73232.1"/>
    </source>
</evidence>
<evidence type="ECO:0000313" key="3">
    <source>
        <dbReference type="EMBL" id="QII12962.1"/>
    </source>
</evidence>
<keyword evidence="5" id="KW-1185">Reference proteome</keyword>
<sequence length="156" mass="17588">MKRNVALLMITFFAFIALAGCATGQWGRRNLTNVSRYVNGDAASVWEAVDQALIGIRVKEKNVEKGLLITDWVSGYSTTQNMGVLLEGRWHERYRLFITVVPEQNKTYLSIGSQVEQKAPGGTRAYRWDRIPSNGLPEQMILDRVEQILSAMEQAP</sequence>
<reference evidence="3 6" key="5">
    <citation type="submission" date="2020-02" db="EMBL/GenBank/DDBJ databases">
        <title>Newly sequenced genome of strain CSTR1 showed variability in Candidatus Kuenenia stuttgartiensis genomes.</title>
        <authorList>
            <person name="Ding C."/>
            <person name="Adrian L."/>
        </authorList>
    </citation>
    <scope>NUCLEOTIDE SEQUENCE [LARGE SCALE GENOMIC DNA]</scope>
    <source>
        <strain evidence="3 6">CSTR1</strain>
    </source>
</reference>
<reference evidence="4" key="4">
    <citation type="submission" date="2017-10" db="EMBL/GenBank/DDBJ databases">
        <authorList>
            <person name="Banno H."/>
            <person name="Chua N.-H."/>
        </authorList>
    </citation>
    <scope>NUCLEOTIDE SEQUENCE [LARGE SCALE GENOMIC DNA]</scope>
    <source>
        <strain evidence="4">Kuenenia_mbr1_ru-nijmegen</strain>
    </source>
</reference>
<dbReference type="Proteomes" id="UP000501926">
    <property type="component" value="Chromosome"/>
</dbReference>
<dbReference type="EMBL" id="LT934425">
    <property type="protein sequence ID" value="SOH05922.1"/>
    <property type="molecule type" value="Genomic_DNA"/>
</dbReference>
<reference evidence="5" key="3">
    <citation type="submission" date="2017-10" db="EMBL/GenBank/DDBJ databases">
        <authorList>
            <person name="Frank J."/>
        </authorList>
    </citation>
    <scope>NUCLEOTIDE SEQUENCE [LARGE SCALE GENOMIC DNA]</scope>
</reference>